<gene>
    <name evidence="1" type="ORF">SAMN04488508_101702</name>
</gene>
<dbReference type="RefSeq" id="WP_084549379.1">
    <property type="nucleotide sequence ID" value="NZ_FQYP01000001.1"/>
</dbReference>
<dbReference type="Gene3D" id="1.10.101.10">
    <property type="entry name" value="PGBD-like superfamily/PGBD"/>
    <property type="match status" value="1"/>
</dbReference>
<dbReference type="AlphaFoldDB" id="A0A1M6B9N4"/>
<accession>A0A1M6B9N4</accession>
<evidence type="ECO:0000313" key="2">
    <source>
        <dbReference type="Proteomes" id="UP000184432"/>
    </source>
</evidence>
<proteinExistence type="predicted"/>
<protein>
    <recommendedName>
        <fullName evidence="3">Peptidoglycan binding domain-containing protein</fullName>
    </recommendedName>
</protein>
<sequence length="283" mass="32273">MRTPRYYANRNWYNNGHHEYAELNTSHQVKEIQAFLLKKGYDLGHWGVDGDLGSKTKKAIYDYFRSHFGASNPTSPSTPSPGVNAPQIVQTFSEIFRKKGYTFYKDELKPNIIGVRNLDSTANLFNDTMYVIWKENGRYHAKTYLITTDPGSAFLGKRMINKNGTAILKVGQYLNTYKLGLHRGKYTALVQRGGKVTVYRDKNQDHKLDFHGGKEYTGYFGINIHKAGRNSIDVNSWSAGCQVFKKSSDFDELIALCKKAERRYGKGTWFTYTLLEASKGKVL</sequence>
<reference evidence="2" key="1">
    <citation type="submission" date="2016-11" db="EMBL/GenBank/DDBJ databases">
        <authorList>
            <person name="Varghese N."/>
            <person name="Submissions S."/>
        </authorList>
    </citation>
    <scope>NUCLEOTIDE SEQUENCE [LARGE SCALE GENOMIC DNA]</scope>
    <source>
        <strain evidence="2">DSM 22623</strain>
    </source>
</reference>
<evidence type="ECO:0008006" key="3">
    <source>
        <dbReference type="Google" id="ProtNLM"/>
    </source>
</evidence>
<organism evidence="1 2">
    <name type="scientific">Aquimarina spongiae</name>
    <dbReference type="NCBI Taxonomy" id="570521"/>
    <lineage>
        <taxon>Bacteria</taxon>
        <taxon>Pseudomonadati</taxon>
        <taxon>Bacteroidota</taxon>
        <taxon>Flavobacteriia</taxon>
        <taxon>Flavobacteriales</taxon>
        <taxon>Flavobacteriaceae</taxon>
        <taxon>Aquimarina</taxon>
    </lineage>
</organism>
<keyword evidence="2" id="KW-1185">Reference proteome</keyword>
<name>A0A1M6B9N4_9FLAO</name>
<dbReference type="STRING" id="570521.SAMN04488508_101702"/>
<dbReference type="EMBL" id="FQYP01000001">
    <property type="protein sequence ID" value="SHI45449.1"/>
    <property type="molecule type" value="Genomic_DNA"/>
</dbReference>
<dbReference type="Proteomes" id="UP000184432">
    <property type="component" value="Unassembled WGS sequence"/>
</dbReference>
<dbReference type="OrthoDB" id="653560at2"/>
<dbReference type="InterPro" id="IPR036366">
    <property type="entry name" value="PGBDSf"/>
</dbReference>
<evidence type="ECO:0000313" key="1">
    <source>
        <dbReference type="EMBL" id="SHI45449.1"/>
    </source>
</evidence>